<gene>
    <name evidence="5" type="ORF">VE01_07047</name>
</gene>
<evidence type="ECO:0000313" key="6">
    <source>
        <dbReference type="Proteomes" id="UP000091956"/>
    </source>
</evidence>
<dbReference type="InterPro" id="IPR019826">
    <property type="entry name" value="Carboxylesterase_B_AS"/>
</dbReference>
<keyword evidence="2 3" id="KW-0378">Hydrolase</keyword>
<feature type="chain" id="PRO_5008448117" description="Carboxylic ester hydrolase" evidence="3">
    <location>
        <begin position="18"/>
        <end position="573"/>
    </location>
</feature>
<evidence type="ECO:0000256" key="1">
    <source>
        <dbReference type="ARBA" id="ARBA00005964"/>
    </source>
</evidence>
<dbReference type="STRING" id="342668.A0A1B8GE29"/>
<name>A0A1B8GE29_9PEZI</name>
<dbReference type="Gene3D" id="3.40.50.1820">
    <property type="entry name" value="alpha/beta hydrolase"/>
    <property type="match status" value="1"/>
</dbReference>
<dbReference type="RefSeq" id="XP_018127825.1">
    <property type="nucleotide sequence ID" value="XM_018276483.2"/>
</dbReference>
<keyword evidence="3" id="KW-0732">Signal</keyword>
<feature type="signal peptide" evidence="3">
    <location>
        <begin position="1"/>
        <end position="17"/>
    </location>
</feature>
<dbReference type="AlphaFoldDB" id="A0A1B8GE29"/>
<dbReference type="SUPFAM" id="SSF53474">
    <property type="entry name" value="alpha/beta-Hydrolases"/>
    <property type="match status" value="1"/>
</dbReference>
<evidence type="ECO:0000313" key="5">
    <source>
        <dbReference type="EMBL" id="OBT94092.1"/>
    </source>
</evidence>
<comment type="similarity">
    <text evidence="1 3">Belongs to the type-B carboxylesterase/lipase family.</text>
</comment>
<evidence type="ECO:0000259" key="4">
    <source>
        <dbReference type="Pfam" id="PF00135"/>
    </source>
</evidence>
<dbReference type="PROSITE" id="PS00122">
    <property type="entry name" value="CARBOXYLESTERASE_B_1"/>
    <property type="match status" value="1"/>
</dbReference>
<proteinExistence type="inferred from homology"/>
<dbReference type="InterPro" id="IPR002018">
    <property type="entry name" value="CarbesteraseB"/>
</dbReference>
<dbReference type="Proteomes" id="UP000091956">
    <property type="component" value="Unassembled WGS sequence"/>
</dbReference>
<feature type="domain" description="Carboxylesterase type B" evidence="4">
    <location>
        <begin position="29"/>
        <end position="546"/>
    </location>
</feature>
<dbReference type="OrthoDB" id="408631at2759"/>
<evidence type="ECO:0000256" key="3">
    <source>
        <dbReference type="RuleBase" id="RU361235"/>
    </source>
</evidence>
<dbReference type="GO" id="GO:0016787">
    <property type="term" value="F:hydrolase activity"/>
    <property type="evidence" value="ECO:0007669"/>
    <property type="project" value="UniProtKB-KW"/>
</dbReference>
<keyword evidence="6" id="KW-1185">Reference proteome</keyword>
<dbReference type="GeneID" id="28840433"/>
<reference evidence="6" key="2">
    <citation type="journal article" date="2018" name="Nat. Commun.">
        <title>Extreme sensitivity to ultraviolet light in the fungal pathogen causing white-nose syndrome of bats.</title>
        <authorList>
            <person name="Palmer J.M."/>
            <person name="Drees K.P."/>
            <person name="Foster J.T."/>
            <person name="Lindner D.L."/>
        </authorList>
    </citation>
    <scope>NUCLEOTIDE SEQUENCE [LARGE SCALE GENOMIC DNA]</scope>
    <source>
        <strain evidence="6">UAMH 10579</strain>
    </source>
</reference>
<reference evidence="5 6" key="1">
    <citation type="submission" date="2016-03" db="EMBL/GenBank/DDBJ databases">
        <title>Comparative genomics of Pseudogymnoascus destructans, the fungus causing white-nose syndrome of bats.</title>
        <authorList>
            <person name="Palmer J.M."/>
            <person name="Drees K.P."/>
            <person name="Foster J.T."/>
            <person name="Lindner D.L."/>
        </authorList>
    </citation>
    <scope>NUCLEOTIDE SEQUENCE [LARGE SCALE GENOMIC DNA]</scope>
    <source>
        <strain evidence="5 6">UAMH 10579</strain>
    </source>
</reference>
<dbReference type="Pfam" id="PF00135">
    <property type="entry name" value="COesterase"/>
    <property type="match status" value="1"/>
</dbReference>
<organism evidence="5 6">
    <name type="scientific">Pseudogymnoascus verrucosus</name>
    <dbReference type="NCBI Taxonomy" id="342668"/>
    <lineage>
        <taxon>Eukaryota</taxon>
        <taxon>Fungi</taxon>
        <taxon>Dikarya</taxon>
        <taxon>Ascomycota</taxon>
        <taxon>Pezizomycotina</taxon>
        <taxon>Leotiomycetes</taxon>
        <taxon>Thelebolales</taxon>
        <taxon>Thelebolaceae</taxon>
        <taxon>Pseudogymnoascus</taxon>
    </lineage>
</organism>
<dbReference type="ESTHER" id="9pezi-a0a094erm4">
    <property type="family name" value="Fungal_carboxylesterase_lipase"/>
</dbReference>
<dbReference type="InterPro" id="IPR050309">
    <property type="entry name" value="Type-B_Carboxylest/Lipase"/>
</dbReference>
<evidence type="ECO:0000256" key="2">
    <source>
        <dbReference type="ARBA" id="ARBA00022801"/>
    </source>
</evidence>
<dbReference type="InterPro" id="IPR029058">
    <property type="entry name" value="AB_hydrolase_fold"/>
</dbReference>
<dbReference type="PANTHER" id="PTHR11559">
    <property type="entry name" value="CARBOXYLESTERASE"/>
    <property type="match status" value="1"/>
</dbReference>
<protein>
    <recommendedName>
        <fullName evidence="3">Carboxylic ester hydrolase</fullName>
        <ecNumber evidence="3">3.1.1.-</ecNumber>
    </recommendedName>
</protein>
<dbReference type="EC" id="3.1.1.-" evidence="3"/>
<dbReference type="EMBL" id="KV460246">
    <property type="protein sequence ID" value="OBT94092.1"/>
    <property type="molecule type" value="Genomic_DNA"/>
</dbReference>
<sequence>MHLSIFVHFSFFLAVLGVPELTVHPAKAPTAKTRNGTYVGLAVPQLSQDIFHGIPFAQAPRFELAQSLNSSWSGTHEAVEPGLTCSGYGSNNLLGLEVGEDCLNLNVVRPSGTKTNAKLPVMVWIYGGGFRQGSINDREFNTSYMVETSVQIGKPVIIVSINYRLSAFGFLFSKEVQSKGATNLGIRDQWKALEWINENIAGFGGDPKQVTVWGESAGAFSIGWLTVAYGGQNSNLFQKAIMVSGTSFGVGSGYPVFAQSTYNALTNDTGCNHAIDSLQCLRELPFETLNTTITNLPANLLGFQPILDGDILRNSPSFAYAQNPPLIAPVDIITGCNTDEGMSEALGAQTPFNTSAEVEYFLTAGLGVDSTVANEILTLYPEDAQYPPYSQPMTLDWPALTAALGIQSGTQTRRVYGIINDFAMMSGRRLTAASWTPLTGKKAYSFRWDVDPTRLPLVYTPGLGVGFAEHGAELSFEFRLPYVSGSAYPPIPDVPAMRNVSYAMQAHFVAFAATGDPNAHHLNWIPKWPAYAGSTQNFVYNATLDDTLNLHVEKDDFRSEQISWFNARWTYLN</sequence>
<accession>A0A1B8GE29</accession>